<accession>A0ACC2RK77</accession>
<protein>
    <submittedName>
        <fullName evidence="1">Uncharacterized protein</fullName>
    </submittedName>
</protein>
<organism evidence="1 2">
    <name type="scientific">Entomophthora muscae</name>
    <dbReference type="NCBI Taxonomy" id="34485"/>
    <lineage>
        <taxon>Eukaryota</taxon>
        <taxon>Fungi</taxon>
        <taxon>Fungi incertae sedis</taxon>
        <taxon>Zoopagomycota</taxon>
        <taxon>Entomophthoromycotina</taxon>
        <taxon>Entomophthoromycetes</taxon>
        <taxon>Entomophthorales</taxon>
        <taxon>Entomophthoraceae</taxon>
        <taxon>Entomophthora</taxon>
    </lineage>
</organism>
<sequence>MPNTTISHPLKWYLVQVMPTSKNLFPTQMAMLACKYLFPINLKRVPTHSQLVKFVSDRRQTSNPLAKSATIIKYLVLTDAPKRTEDGEMFLLHDNVQEMEDRIIAYATTQNLEPLNPATTWLCDGTFTTCPSVRIINYYNPIIHSCKESCAISEPELLSFGTSDSGLNSFL</sequence>
<keyword evidence="2" id="KW-1185">Reference proteome</keyword>
<dbReference type="EMBL" id="QTSX02007155">
    <property type="protein sequence ID" value="KAJ9050442.1"/>
    <property type="molecule type" value="Genomic_DNA"/>
</dbReference>
<proteinExistence type="predicted"/>
<dbReference type="Proteomes" id="UP001165960">
    <property type="component" value="Unassembled WGS sequence"/>
</dbReference>
<evidence type="ECO:0000313" key="1">
    <source>
        <dbReference type="EMBL" id="KAJ9050442.1"/>
    </source>
</evidence>
<comment type="caution">
    <text evidence="1">The sequence shown here is derived from an EMBL/GenBank/DDBJ whole genome shotgun (WGS) entry which is preliminary data.</text>
</comment>
<reference evidence="1" key="1">
    <citation type="submission" date="2022-04" db="EMBL/GenBank/DDBJ databases">
        <title>Genome of the entomopathogenic fungus Entomophthora muscae.</title>
        <authorList>
            <person name="Elya C."/>
            <person name="Lovett B.R."/>
            <person name="Lee E."/>
            <person name="Macias A.M."/>
            <person name="Hajek A.E."/>
            <person name="De Bivort B.L."/>
            <person name="Kasson M.T."/>
            <person name="De Fine Licht H.H."/>
            <person name="Stajich J.E."/>
        </authorList>
    </citation>
    <scope>NUCLEOTIDE SEQUENCE</scope>
    <source>
        <strain evidence="1">Berkeley</strain>
    </source>
</reference>
<name>A0ACC2RK77_9FUNG</name>
<evidence type="ECO:0000313" key="2">
    <source>
        <dbReference type="Proteomes" id="UP001165960"/>
    </source>
</evidence>
<gene>
    <name evidence="1" type="ORF">DSO57_1014448</name>
</gene>